<keyword evidence="2" id="KW-0233">DNA recombination</keyword>
<dbReference type="Gene3D" id="1.10.150.130">
    <property type="match status" value="1"/>
</dbReference>
<comment type="caution">
    <text evidence="4">The sequence shown here is derived from an EMBL/GenBank/DDBJ whole genome shotgun (WGS) entry which is preliminary data.</text>
</comment>
<evidence type="ECO:0000256" key="3">
    <source>
        <dbReference type="SAM" id="MobiDB-lite"/>
    </source>
</evidence>
<dbReference type="SUPFAM" id="SSF47823">
    <property type="entry name" value="lambda integrase-like, N-terminal domain"/>
    <property type="match status" value="1"/>
</dbReference>
<keyword evidence="1" id="KW-0238">DNA-binding</keyword>
<dbReference type="GO" id="GO:0006310">
    <property type="term" value="P:DNA recombination"/>
    <property type="evidence" value="ECO:0007669"/>
    <property type="project" value="UniProtKB-KW"/>
</dbReference>
<dbReference type="PANTHER" id="PTHR34605:SF4">
    <property type="entry name" value="DNA ADENINE METHYLTRANSFERASE"/>
    <property type="match status" value="1"/>
</dbReference>
<dbReference type="AlphaFoldDB" id="A0A840C431"/>
<dbReference type="GO" id="GO:0015074">
    <property type="term" value="P:DNA integration"/>
    <property type="evidence" value="ECO:0007669"/>
    <property type="project" value="InterPro"/>
</dbReference>
<feature type="region of interest" description="Disordered" evidence="3">
    <location>
        <begin position="317"/>
        <end position="341"/>
    </location>
</feature>
<organism evidence="4 5">
    <name type="scientific">Chelatococcus caeni</name>
    <dbReference type="NCBI Taxonomy" id="1348468"/>
    <lineage>
        <taxon>Bacteria</taxon>
        <taxon>Pseudomonadati</taxon>
        <taxon>Pseudomonadota</taxon>
        <taxon>Alphaproteobacteria</taxon>
        <taxon>Hyphomicrobiales</taxon>
        <taxon>Chelatococcaceae</taxon>
        <taxon>Chelatococcus</taxon>
    </lineage>
</organism>
<keyword evidence="5" id="KW-1185">Reference proteome</keyword>
<dbReference type="EMBL" id="JACIEN010000005">
    <property type="protein sequence ID" value="MBB4018782.1"/>
    <property type="molecule type" value="Genomic_DNA"/>
</dbReference>
<dbReference type="RefSeq" id="WP_183317618.1">
    <property type="nucleotide sequence ID" value="NZ_JACIEN010000005.1"/>
</dbReference>
<evidence type="ECO:0000256" key="2">
    <source>
        <dbReference type="ARBA" id="ARBA00023172"/>
    </source>
</evidence>
<dbReference type="Proteomes" id="UP000577362">
    <property type="component" value="Unassembled WGS sequence"/>
</dbReference>
<reference evidence="4 5" key="1">
    <citation type="submission" date="2020-08" db="EMBL/GenBank/DDBJ databases">
        <title>Genomic Encyclopedia of Type Strains, Phase IV (KMG-IV): sequencing the most valuable type-strain genomes for metagenomic binning, comparative biology and taxonomic classification.</title>
        <authorList>
            <person name="Goeker M."/>
        </authorList>
    </citation>
    <scope>NUCLEOTIDE SEQUENCE [LARGE SCALE GENOMIC DNA]</scope>
    <source>
        <strain evidence="4 5">DSM 103737</strain>
    </source>
</reference>
<feature type="region of interest" description="Disordered" evidence="3">
    <location>
        <begin position="1"/>
        <end position="55"/>
    </location>
</feature>
<dbReference type="InterPro" id="IPR011010">
    <property type="entry name" value="DNA_brk_join_enz"/>
</dbReference>
<sequence length="354" mass="37979">MPRNNTPKVKNASHPALENQPAHAHARAPDAPHDEADGTPLPYGSDTPAGRPPAANTRLAYAKDWKHFSAWCRRSGHAALPPAAQTIALYLEACAMGEAGGRALSRTTIERRLCGLAWNAAQRGHPLDRDAPQIAGALAGIRSRPARLPRRREAVDAADILAMLGTLPHDLRGLRDRAILLLGFAAGLRRSQIVGLDLGSRSPLEGDGLVEILPDGLILRLNETGGRREIAVGRGSGENSCPVAAVERWIRFARLSQGPLFRRIGRDGHTVAEARLTDKHVARLVKQTARAAGLDADRTAALSAQSLRTGLVRAATIGRHPPDESGVRNGMMQDEPAQPGRDRFRVNLTKALGL</sequence>
<dbReference type="Gene3D" id="1.10.443.10">
    <property type="entry name" value="Intergrase catalytic core"/>
    <property type="match status" value="1"/>
</dbReference>
<proteinExistence type="predicted"/>
<evidence type="ECO:0000313" key="5">
    <source>
        <dbReference type="Proteomes" id="UP000577362"/>
    </source>
</evidence>
<protein>
    <submittedName>
        <fullName evidence="4">Integrase</fullName>
    </submittedName>
</protein>
<name>A0A840C431_9HYPH</name>
<evidence type="ECO:0000313" key="4">
    <source>
        <dbReference type="EMBL" id="MBB4018782.1"/>
    </source>
</evidence>
<feature type="compositionally biased region" description="Basic and acidic residues" evidence="3">
    <location>
        <begin position="27"/>
        <end position="36"/>
    </location>
</feature>
<evidence type="ECO:0000256" key="1">
    <source>
        <dbReference type="ARBA" id="ARBA00023125"/>
    </source>
</evidence>
<dbReference type="InterPro" id="IPR052925">
    <property type="entry name" value="Phage_Integrase-like_Recomb"/>
</dbReference>
<dbReference type="SUPFAM" id="SSF56349">
    <property type="entry name" value="DNA breaking-rejoining enzymes"/>
    <property type="match status" value="1"/>
</dbReference>
<dbReference type="GO" id="GO:0003677">
    <property type="term" value="F:DNA binding"/>
    <property type="evidence" value="ECO:0007669"/>
    <property type="project" value="UniProtKB-KW"/>
</dbReference>
<gene>
    <name evidence="4" type="ORF">GGR16_003829</name>
</gene>
<dbReference type="PANTHER" id="PTHR34605">
    <property type="entry name" value="PHAGE_INTEGRASE DOMAIN-CONTAINING PROTEIN"/>
    <property type="match status" value="1"/>
</dbReference>
<accession>A0A840C431</accession>
<dbReference type="InterPro" id="IPR010998">
    <property type="entry name" value="Integrase_recombinase_N"/>
</dbReference>
<dbReference type="InterPro" id="IPR013762">
    <property type="entry name" value="Integrase-like_cat_sf"/>
</dbReference>